<evidence type="ECO:0000313" key="6">
    <source>
        <dbReference type="Proteomes" id="UP001320898"/>
    </source>
</evidence>
<evidence type="ECO:0000256" key="3">
    <source>
        <dbReference type="ARBA" id="ARBA00023002"/>
    </source>
</evidence>
<dbReference type="InterPro" id="IPR036318">
    <property type="entry name" value="FAD-bd_PCMH-like_sf"/>
</dbReference>
<accession>A0AAW5R5F4</accession>
<name>A0AAW5R5F4_9HYPH</name>
<keyword evidence="2" id="KW-0274">FAD</keyword>
<evidence type="ECO:0000259" key="4">
    <source>
        <dbReference type="PROSITE" id="PS51387"/>
    </source>
</evidence>
<keyword evidence="1" id="KW-0285">Flavoprotein</keyword>
<reference evidence="5 6" key="1">
    <citation type="submission" date="2022-04" db="EMBL/GenBank/DDBJ databases">
        <authorList>
            <person name="Ye Y.-Q."/>
            <person name="Du Z.-J."/>
        </authorList>
    </citation>
    <scope>NUCLEOTIDE SEQUENCE [LARGE SCALE GENOMIC DNA]</scope>
    <source>
        <strain evidence="5 6">A6E488</strain>
    </source>
</reference>
<proteinExistence type="predicted"/>
<evidence type="ECO:0000256" key="2">
    <source>
        <dbReference type="ARBA" id="ARBA00022827"/>
    </source>
</evidence>
<organism evidence="5 6">
    <name type="scientific">Microbaculum marinisediminis</name>
    <dbReference type="NCBI Taxonomy" id="2931392"/>
    <lineage>
        <taxon>Bacteria</taxon>
        <taxon>Pseudomonadati</taxon>
        <taxon>Pseudomonadota</taxon>
        <taxon>Alphaproteobacteria</taxon>
        <taxon>Hyphomicrobiales</taxon>
        <taxon>Tepidamorphaceae</taxon>
        <taxon>Microbaculum</taxon>
    </lineage>
</organism>
<keyword evidence="6" id="KW-1185">Reference proteome</keyword>
<dbReference type="Gene3D" id="3.30.465.10">
    <property type="match status" value="1"/>
</dbReference>
<dbReference type="RefSeq" id="WP_261617446.1">
    <property type="nucleotide sequence ID" value="NZ_JALIDZ010000009.1"/>
</dbReference>
<dbReference type="InterPro" id="IPR036683">
    <property type="entry name" value="CO_DH_flav_C_dom_sf"/>
</dbReference>
<dbReference type="PANTHER" id="PTHR42659">
    <property type="entry name" value="XANTHINE DEHYDROGENASE SUBUNIT C-RELATED"/>
    <property type="match status" value="1"/>
</dbReference>
<dbReference type="SUPFAM" id="SSF56176">
    <property type="entry name" value="FAD-binding/transporter-associated domain-like"/>
    <property type="match status" value="1"/>
</dbReference>
<gene>
    <name evidence="5" type="ORF">MUB46_18515</name>
</gene>
<dbReference type="Gene3D" id="3.30.390.50">
    <property type="entry name" value="CO dehydrogenase flavoprotein, C-terminal domain"/>
    <property type="match status" value="1"/>
</dbReference>
<dbReference type="PANTHER" id="PTHR42659:SF2">
    <property type="entry name" value="XANTHINE DEHYDROGENASE SUBUNIT C-RELATED"/>
    <property type="match status" value="1"/>
</dbReference>
<dbReference type="InterPro" id="IPR016166">
    <property type="entry name" value="FAD-bd_PCMH"/>
</dbReference>
<dbReference type="InterPro" id="IPR051312">
    <property type="entry name" value="Diverse_Substr_Oxidored"/>
</dbReference>
<dbReference type="Proteomes" id="UP001320898">
    <property type="component" value="Unassembled WGS sequence"/>
</dbReference>
<dbReference type="EMBL" id="JALIDZ010000009">
    <property type="protein sequence ID" value="MCT8973864.1"/>
    <property type="molecule type" value="Genomic_DNA"/>
</dbReference>
<dbReference type="AlphaFoldDB" id="A0AAW5R5F4"/>
<dbReference type="SUPFAM" id="SSF55447">
    <property type="entry name" value="CO dehydrogenase flavoprotein C-terminal domain-like"/>
    <property type="match status" value="1"/>
</dbReference>
<dbReference type="GO" id="GO:0071949">
    <property type="term" value="F:FAD binding"/>
    <property type="evidence" value="ECO:0007669"/>
    <property type="project" value="InterPro"/>
</dbReference>
<keyword evidence="3" id="KW-0560">Oxidoreductase</keyword>
<dbReference type="PROSITE" id="PS51387">
    <property type="entry name" value="FAD_PCMH"/>
    <property type="match status" value="1"/>
</dbReference>
<evidence type="ECO:0000313" key="5">
    <source>
        <dbReference type="EMBL" id="MCT8973864.1"/>
    </source>
</evidence>
<sequence>MPVRVETYAGLDEAAGALAANSAARFFAGGTLLMRAINEANPSFDTLIRATDPALKEIRLEGDAIVVGAACTMNEIMAHRELAFLAPVARGIGGPAVRSAATIGGNLFAWSPFGEMTTALLALGATIRFAGHGGQVAIDEFLSNRDRYRGQIVRSVSVPRISDPSAFRFLKVTRVKPKGAALISIAVRIGRPGSGETRIAFNNMNPVPTRALAAEQALQGGSLDEASVSRAASLATDGMNPPTDALASDWYRREVAPVHLKRVLLGRT</sequence>
<dbReference type="Pfam" id="PF00941">
    <property type="entry name" value="FAD_binding_5"/>
    <property type="match status" value="1"/>
</dbReference>
<evidence type="ECO:0000256" key="1">
    <source>
        <dbReference type="ARBA" id="ARBA00022630"/>
    </source>
</evidence>
<feature type="domain" description="FAD-binding PCMH-type" evidence="4">
    <location>
        <begin position="1"/>
        <end position="163"/>
    </location>
</feature>
<protein>
    <submittedName>
        <fullName evidence="5">FAD binding domain-containing protein</fullName>
    </submittedName>
</protein>
<dbReference type="Pfam" id="PF03450">
    <property type="entry name" value="CO_deh_flav_C"/>
    <property type="match status" value="1"/>
</dbReference>
<dbReference type="SMART" id="SM01092">
    <property type="entry name" value="CO_deh_flav_C"/>
    <property type="match status" value="1"/>
</dbReference>
<dbReference type="InterPro" id="IPR005107">
    <property type="entry name" value="CO_DH_flav_C"/>
</dbReference>
<dbReference type="InterPro" id="IPR016169">
    <property type="entry name" value="FAD-bd_PCMH_sub2"/>
</dbReference>
<dbReference type="InterPro" id="IPR002346">
    <property type="entry name" value="Mopterin_DH_FAD-bd"/>
</dbReference>
<dbReference type="GO" id="GO:0016491">
    <property type="term" value="F:oxidoreductase activity"/>
    <property type="evidence" value="ECO:0007669"/>
    <property type="project" value="UniProtKB-KW"/>
</dbReference>
<comment type="caution">
    <text evidence="5">The sequence shown here is derived from an EMBL/GenBank/DDBJ whole genome shotgun (WGS) entry which is preliminary data.</text>
</comment>